<organism evidence="3 4">
    <name type="scientific">Solimonas marina</name>
    <dbReference type="NCBI Taxonomy" id="2714601"/>
    <lineage>
        <taxon>Bacteria</taxon>
        <taxon>Pseudomonadati</taxon>
        <taxon>Pseudomonadota</taxon>
        <taxon>Gammaproteobacteria</taxon>
        <taxon>Nevskiales</taxon>
        <taxon>Nevskiaceae</taxon>
        <taxon>Solimonas</taxon>
    </lineage>
</organism>
<dbReference type="PIRSF" id="PIRSF000429">
    <property type="entry name" value="Ac-CoA_Ac_transf"/>
    <property type="match status" value="1"/>
</dbReference>
<sequence>MTIRKRNPSAESSIIVGCGHTRFGRLSASLEELIQEAVTEALADAGMTGEAVDAVWLGHFNSGMVADGFCSSMILGADSALRFKPAIRCENACASGAAALYSALDAVASGRVDVALVVGVEKMTHLDTAAVTRALGGASYQREEAGMSFPEIFSRYAQAYADRFEDPTEAMARIAVKNHSNALANPLAHMQKPLPLDFCLSVSERNPMIAAPLKVTDCSLITDGAAALVLTRRDRSADYPRAVGFRAAEQVSDLLPLSRKDLAAFEGPRHAFQQAYAAAGITVNDLDFAEVHDCFTIAELMTLEAMGLAKPGEAPAIVREGQIERGGRLPINLSGGLKAKGHPVGATGVSMHVLAARQLTGRAGKMQLDGAELGLCFNMGGGAVTNCVSVLEPLKA</sequence>
<comment type="caution">
    <text evidence="3">The sequence shown here is derived from an EMBL/GenBank/DDBJ whole genome shotgun (WGS) entry which is preliminary data.</text>
</comment>
<dbReference type="Pfam" id="PF22691">
    <property type="entry name" value="Thiolase_C_1"/>
    <property type="match status" value="1"/>
</dbReference>
<dbReference type="Gene3D" id="3.40.47.10">
    <property type="match status" value="1"/>
</dbReference>
<dbReference type="EMBL" id="JAAVXB010000012">
    <property type="protein sequence ID" value="NKF24127.1"/>
    <property type="molecule type" value="Genomic_DNA"/>
</dbReference>
<evidence type="ECO:0000259" key="2">
    <source>
        <dbReference type="Pfam" id="PF22691"/>
    </source>
</evidence>
<reference evidence="3" key="1">
    <citation type="submission" date="2020-03" db="EMBL/GenBank/DDBJ databases">
        <title>Solimonas marina sp. nov., isolated from deep seawater of the Pacific Ocean.</title>
        <authorList>
            <person name="Liu X."/>
            <person name="Lai Q."/>
            <person name="Sun F."/>
            <person name="Gai Y."/>
            <person name="Li G."/>
            <person name="Shao Z."/>
        </authorList>
    </citation>
    <scope>NUCLEOTIDE SEQUENCE</scope>
    <source>
        <strain evidence="3">C16B3</strain>
    </source>
</reference>
<dbReference type="NCBIfam" id="NF005704">
    <property type="entry name" value="PRK07516.1"/>
    <property type="match status" value="1"/>
</dbReference>
<proteinExistence type="predicted"/>
<dbReference type="SUPFAM" id="SSF53901">
    <property type="entry name" value="Thiolase-like"/>
    <property type="match status" value="1"/>
</dbReference>
<dbReference type="AlphaFoldDB" id="A0A970B664"/>
<dbReference type="Proteomes" id="UP000653472">
    <property type="component" value="Unassembled WGS sequence"/>
</dbReference>
<evidence type="ECO:0000313" key="4">
    <source>
        <dbReference type="Proteomes" id="UP000653472"/>
    </source>
</evidence>
<dbReference type="InterPro" id="IPR002155">
    <property type="entry name" value="Thiolase"/>
</dbReference>
<dbReference type="GO" id="GO:0003988">
    <property type="term" value="F:acetyl-CoA C-acyltransferase activity"/>
    <property type="evidence" value="ECO:0007669"/>
    <property type="project" value="UniProtKB-ARBA"/>
</dbReference>
<keyword evidence="4" id="KW-1185">Reference proteome</keyword>
<protein>
    <submittedName>
        <fullName evidence="3">Thiolase domain-containing protein</fullName>
    </submittedName>
</protein>
<feature type="domain" description="Thiolase C-terminal" evidence="2">
    <location>
        <begin position="258"/>
        <end position="392"/>
    </location>
</feature>
<dbReference type="PANTHER" id="PTHR42870:SF6">
    <property type="entry name" value="ACETYL-COA C-ACYLTRANSFERASE"/>
    <property type="match status" value="1"/>
</dbReference>
<dbReference type="RefSeq" id="WP_168149456.1">
    <property type="nucleotide sequence ID" value="NZ_JAAVXB010000012.1"/>
</dbReference>
<evidence type="ECO:0000313" key="3">
    <source>
        <dbReference type="EMBL" id="NKF24127.1"/>
    </source>
</evidence>
<feature type="domain" description="Thiolase N-terminal" evidence="1">
    <location>
        <begin position="14"/>
        <end position="189"/>
    </location>
</feature>
<accession>A0A970B664</accession>
<name>A0A970B664_9GAMM</name>
<dbReference type="InterPro" id="IPR016039">
    <property type="entry name" value="Thiolase-like"/>
</dbReference>
<gene>
    <name evidence="3" type="ORF">G7Y82_17580</name>
</gene>
<evidence type="ECO:0000259" key="1">
    <source>
        <dbReference type="Pfam" id="PF00108"/>
    </source>
</evidence>
<dbReference type="CDD" id="cd00829">
    <property type="entry name" value="SCP-x_thiolase"/>
    <property type="match status" value="1"/>
</dbReference>
<dbReference type="PANTHER" id="PTHR42870">
    <property type="entry name" value="ACETYL-COA C-ACETYLTRANSFERASE"/>
    <property type="match status" value="1"/>
</dbReference>
<dbReference type="InterPro" id="IPR055140">
    <property type="entry name" value="Thiolase_C_2"/>
</dbReference>
<dbReference type="Pfam" id="PF00108">
    <property type="entry name" value="Thiolase_N"/>
    <property type="match status" value="1"/>
</dbReference>
<dbReference type="InterPro" id="IPR020616">
    <property type="entry name" value="Thiolase_N"/>
</dbReference>